<protein>
    <submittedName>
        <fullName evidence="3">Class C sortase</fullName>
    </submittedName>
</protein>
<proteinExistence type="predicted"/>
<organism evidence="3 4">
    <name type="scientific">Corynebacterium singulare</name>
    <dbReference type="NCBI Taxonomy" id="161899"/>
    <lineage>
        <taxon>Bacteria</taxon>
        <taxon>Bacillati</taxon>
        <taxon>Actinomycetota</taxon>
        <taxon>Actinomycetes</taxon>
        <taxon>Mycobacteriales</taxon>
        <taxon>Corynebacteriaceae</taxon>
        <taxon>Corynebacterium</taxon>
    </lineage>
</organism>
<dbReference type="NCBIfam" id="NF033745">
    <property type="entry name" value="class_C_sortase"/>
    <property type="match status" value="1"/>
</dbReference>
<accession>A0ABS9PW06</accession>
<name>A0ABS9PW06_9CORY</name>
<reference evidence="3 4" key="1">
    <citation type="submission" date="2022-02" db="EMBL/GenBank/DDBJ databases">
        <title>Uncovering new skin microbiome diversity through culturing and metagenomics.</title>
        <authorList>
            <person name="Conlan S."/>
            <person name="Deming C."/>
            <person name="Nisc Comparative Sequencing Program N."/>
            <person name="Segre J.A."/>
        </authorList>
    </citation>
    <scope>NUCLEOTIDE SEQUENCE [LARGE SCALE GENOMIC DNA]</scope>
    <source>
        <strain evidence="3 4">ACRQV</strain>
    </source>
</reference>
<dbReference type="NCBIfam" id="TIGR01076">
    <property type="entry name" value="sortase_fam"/>
    <property type="match status" value="1"/>
</dbReference>
<keyword evidence="2" id="KW-1133">Transmembrane helix</keyword>
<dbReference type="RefSeq" id="WP_239181018.1">
    <property type="nucleotide sequence ID" value="NZ_JAKRDF010000015.1"/>
</dbReference>
<dbReference type="InterPro" id="IPR023365">
    <property type="entry name" value="Sortase_dom-sf"/>
</dbReference>
<keyword evidence="1" id="KW-0378">Hydrolase</keyword>
<dbReference type="InterPro" id="IPR005754">
    <property type="entry name" value="Sortase"/>
</dbReference>
<dbReference type="Gene3D" id="2.40.260.10">
    <property type="entry name" value="Sortase"/>
    <property type="match status" value="1"/>
</dbReference>
<dbReference type="SUPFAM" id="SSF63817">
    <property type="entry name" value="Sortase"/>
    <property type="match status" value="1"/>
</dbReference>
<keyword evidence="2" id="KW-0472">Membrane</keyword>
<evidence type="ECO:0000313" key="4">
    <source>
        <dbReference type="Proteomes" id="UP001521911"/>
    </source>
</evidence>
<evidence type="ECO:0000256" key="2">
    <source>
        <dbReference type="SAM" id="Phobius"/>
    </source>
</evidence>
<keyword evidence="2" id="KW-0812">Transmembrane</keyword>
<dbReference type="EMBL" id="JAKRDF010000015">
    <property type="protein sequence ID" value="MCG7276872.1"/>
    <property type="molecule type" value="Genomic_DNA"/>
</dbReference>
<feature type="transmembrane region" description="Helical" evidence="2">
    <location>
        <begin position="264"/>
        <end position="286"/>
    </location>
</feature>
<evidence type="ECO:0000313" key="3">
    <source>
        <dbReference type="EMBL" id="MCG7276872.1"/>
    </source>
</evidence>
<dbReference type="CDD" id="cd05827">
    <property type="entry name" value="Sortase_C"/>
    <property type="match status" value="1"/>
</dbReference>
<gene>
    <name evidence="3" type="ORF">MHK08_10375</name>
</gene>
<dbReference type="Pfam" id="PF04203">
    <property type="entry name" value="Sortase"/>
    <property type="match status" value="1"/>
</dbReference>
<evidence type="ECO:0000256" key="1">
    <source>
        <dbReference type="ARBA" id="ARBA00022801"/>
    </source>
</evidence>
<sequence>MTVTEQSGAVRTQHEPRKNRQLIKLIPLLLALAGIVLLLYPVVGTLLKNHSQTGQAQVYTNQITGEATQEEREKAIADAHAWNDEHQGMPILDPWLARVTKDNPDYDTYLKQLNITDAMGRIVIPSIRSDLPIYHGTREDTLTRGIGHLYGSSLPVGGEGTHSILTGHTGLPGATMWDNLKELGTGDAVYMDVAGQKMKYEVSNIDVVLPDKTSTLEPVAGKDQITLITCTPYGVNSHRLLISAQRVPLDEKDNEVFSQTYSPWQWWMTAALSIVAVVILIIFLVWMSARKRRRKGDLADA</sequence>
<comment type="caution">
    <text evidence="3">The sequence shown here is derived from an EMBL/GenBank/DDBJ whole genome shotgun (WGS) entry which is preliminary data.</text>
</comment>
<feature type="transmembrane region" description="Helical" evidence="2">
    <location>
        <begin position="21"/>
        <end position="43"/>
    </location>
</feature>
<keyword evidence="4" id="KW-1185">Reference proteome</keyword>
<dbReference type="Proteomes" id="UP001521911">
    <property type="component" value="Unassembled WGS sequence"/>
</dbReference>
<dbReference type="InterPro" id="IPR042002">
    <property type="entry name" value="Sortase_C"/>
</dbReference>